<proteinExistence type="predicted"/>
<dbReference type="PANTHER" id="PTHR10773">
    <property type="entry name" value="DNA-DIRECTED RNA POLYMERASES I, II, AND III SUBUNIT RPABC2"/>
    <property type="match status" value="1"/>
</dbReference>
<keyword evidence="3" id="KW-1185">Reference proteome</keyword>
<accession>A0ABQ9H6A0</accession>
<organism evidence="2 3">
    <name type="scientific">Dryococelus australis</name>
    <dbReference type="NCBI Taxonomy" id="614101"/>
    <lineage>
        <taxon>Eukaryota</taxon>
        <taxon>Metazoa</taxon>
        <taxon>Ecdysozoa</taxon>
        <taxon>Arthropoda</taxon>
        <taxon>Hexapoda</taxon>
        <taxon>Insecta</taxon>
        <taxon>Pterygota</taxon>
        <taxon>Neoptera</taxon>
        <taxon>Polyneoptera</taxon>
        <taxon>Phasmatodea</taxon>
        <taxon>Verophasmatodea</taxon>
        <taxon>Anareolatae</taxon>
        <taxon>Phasmatidae</taxon>
        <taxon>Eurycanthinae</taxon>
        <taxon>Dryococelus</taxon>
    </lineage>
</organism>
<dbReference type="PANTHER" id="PTHR10773:SF19">
    <property type="match status" value="1"/>
</dbReference>
<dbReference type="Proteomes" id="UP001159363">
    <property type="component" value="Chromosome 6"/>
</dbReference>
<evidence type="ECO:0000256" key="1">
    <source>
        <dbReference type="SAM" id="MobiDB-lite"/>
    </source>
</evidence>
<feature type="region of interest" description="Disordered" evidence="1">
    <location>
        <begin position="197"/>
        <end position="235"/>
    </location>
</feature>
<name>A0ABQ9H6A0_9NEOP</name>
<dbReference type="EMBL" id="JARBHB010000007">
    <property type="protein sequence ID" value="KAJ8879777.1"/>
    <property type="molecule type" value="Genomic_DNA"/>
</dbReference>
<reference evidence="2 3" key="1">
    <citation type="submission" date="2023-02" db="EMBL/GenBank/DDBJ databases">
        <title>LHISI_Scaffold_Assembly.</title>
        <authorList>
            <person name="Stuart O.P."/>
            <person name="Cleave R."/>
            <person name="Magrath M.J.L."/>
            <person name="Mikheyev A.S."/>
        </authorList>
    </citation>
    <scope>NUCLEOTIDE SEQUENCE [LARGE SCALE GENOMIC DNA]</scope>
    <source>
        <strain evidence="2">Daus_M_001</strain>
        <tissue evidence="2">Leg muscle</tissue>
    </source>
</reference>
<sequence length="675" mass="77548">MFDPALASATPYLARGAQLVHSRRWTGEWIDDAIHHRQRAPLRREVDVRQASAFSRSDIWRHPSGRHLASRHPRVIPSRPATRGGEWSEGVWAALNIGILRVDEGKARKGKIMLYKNDVIKNARVKYEEYTNYKGNTVSATAQGEDCKCSNICFDRVPVGDRREILESFRLLASKNIQNAYLQRRIGICSIEQRRSRRADKHKPKSCSFKYSVDSSSEKEESPKDKRRLNTSGNALPDSTVVSVKEHIKSFPTKIYHYSGKKKTKYRTLNVKCKFYLKIFREHFDLSFGRPQIDTCCKCEGLRIKIKSPSPNDAAKRVVARVKRRAKKLYAKVQAVKSKCLDDDPVVVISMDFMQNLQLPVIPVQKQLTYNVFNIQNIGQNNSKCYTYHESTAKKSANEVAYFKLDYINNETPTNAKHFHRWLFWAEPQQYNSPSLHIAIGSTGRFTTMTHYFHIRGHYNSPSLHIAIGSTGRFTTMTHYFHIRGHYNSPSLHIAIGSTGRFTTMTHYFHIRGHYNSPSLHIAIGSTGRFTTMTHYFYIRGYYNSPSLHIAIGSTGRFTTMTHYFHIRGHSFLPNDRDLAMAKRVFIPLEYTEMLIAASKHLTFTVKMVDTSDILDCKVWAHGLFKNNCLSLESSVRNIPRHEKQPFVILKASRRCQDCNLVERLARRGDEASCA</sequence>
<protein>
    <submittedName>
        <fullName evidence="2">Uncharacterized protein</fullName>
    </submittedName>
</protein>
<evidence type="ECO:0000313" key="2">
    <source>
        <dbReference type="EMBL" id="KAJ8879777.1"/>
    </source>
</evidence>
<gene>
    <name evidence="2" type="ORF">PR048_020385</name>
</gene>
<evidence type="ECO:0000313" key="3">
    <source>
        <dbReference type="Proteomes" id="UP001159363"/>
    </source>
</evidence>
<comment type="caution">
    <text evidence="2">The sequence shown here is derived from an EMBL/GenBank/DDBJ whole genome shotgun (WGS) entry which is preliminary data.</text>
</comment>